<evidence type="ECO:0000313" key="4">
    <source>
        <dbReference type="Proteomes" id="UP000240212"/>
    </source>
</evidence>
<keyword evidence="2" id="KW-0732">Signal</keyword>
<dbReference type="PROSITE" id="PS51257">
    <property type="entry name" value="PROKAR_LIPOPROTEIN"/>
    <property type="match status" value="1"/>
</dbReference>
<dbReference type="Proteomes" id="UP000240212">
    <property type="component" value="Unassembled WGS sequence"/>
</dbReference>
<feature type="region of interest" description="Disordered" evidence="1">
    <location>
        <begin position="67"/>
        <end position="106"/>
    </location>
</feature>
<evidence type="ECO:0000256" key="1">
    <source>
        <dbReference type="SAM" id="MobiDB-lite"/>
    </source>
</evidence>
<evidence type="ECO:0000256" key="2">
    <source>
        <dbReference type="SAM" id="SignalP"/>
    </source>
</evidence>
<proteinExistence type="predicted"/>
<organism evidence="3 4">
    <name type="scientific">Siccibacter turicensis</name>
    <dbReference type="NCBI Taxonomy" id="357233"/>
    <lineage>
        <taxon>Bacteria</taxon>
        <taxon>Pseudomonadati</taxon>
        <taxon>Pseudomonadota</taxon>
        <taxon>Gammaproteobacteria</taxon>
        <taxon>Enterobacterales</taxon>
        <taxon>Enterobacteriaceae</taxon>
        <taxon>Siccibacter</taxon>
    </lineage>
</organism>
<dbReference type="EMBL" id="PYEP01000004">
    <property type="protein sequence ID" value="PSN07678.1"/>
    <property type="molecule type" value="Genomic_DNA"/>
</dbReference>
<feature type="region of interest" description="Disordered" evidence="1">
    <location>
        <begin position="233"/>
        <end position="276"/>
    </location>
</feature>
<keyword evidence="4" id="KW-1185">Reference proteome</keyword>
<feature type="chain" id="PRO_5015161449" evidence="2">
    <location>
        <begin position="27"/>
        <end position="276"/>
    </location>
</feature>
<dbReference type="AlphaFoldDB" id="A0A2P8VKS8"/>
<sequence length="276" mass="28647">MITNTAKILSVSLLGLACVASWNAQANEDFSIMNDRLRNAIEDNSLNDNEGTHARVNEAYNAAKQAVNGSMDTSKSPALTPDAPTQNDSATGKQREQANRQRTRSQVLAGGNAEINAQLEAEHQAALTGKALEHANRQRTRQQVLAGGVAEVNAQIQAEKSATHQSISGAAYRQAITTMQQASINTSAASLPSDTKVNVTVDGKTTVTTAGAIASATPDAQISVPFNSAFHPSVKGGHDGATKGGFRGDRGTGAGADNAHDHAFGGHTGAGHGFHM</sequence>
<name>A0A2P8VKS8_9ENTR</name>
<reference evidence="3 4" key="1">
    <citation type="submission" date="2018-03" db="EMBL/GenBank/DDBJ databases">
        <title>Draft genome sequence of the first documented clinical Siccibacter turicensis isolate in Austria.</title>
        <authorList>
            <person name="Lepuschitz S."/>
            <person name="Pekard-Amenitsch S."/>
            <person name="Haunold R."/>
            <person name="Schill S."/>
            <person name="Mach R."/>
            <person name="Allerberger F."/>
            <person name="Ruppitsch W."/>
            <person name="Forsythe S.J."/>
        </authorList>
    </citation>
    <scope>NUCLEOTIDE SEQUENCE [LARGE SCALE GENOMIC DNA]</scope>
    <source>
        <strain evidence="3 4">6100069499-17</strain>
    </source>
</reference>
<evidence type="ECO:0000313" key="3">
    <source>
        <dbReference type="EMBL" id="PSN07678.1"/>
    </source>
</evidence>
<feature type="compositionally biased region" description="Polar residues" evidence="1">
    <location>
        <begin position="67"/>
        <end position="92"/>
    </location>
</feature>
<dbReference type="OrthoDB" id="9832876at2"/>
<feature type="compositionally biased region" description="Basic and acidic residues" evidence="1">
    <location>
        <begin position="236"/>
        <end position="250"/>
    </location>
</feature>
<gene>
    <name evidence="3" type="ORF">C7G83_11165</name>
</gene>
<protein>
    <submittedName>
        <fullName evidence="3">Uncharacterized protein</fullName>
    </submittedName>
</protein>
<feature type="signal peptide" evidence="2">
    <location>
        <begin position="1"/>
        <end position="26"/>
    </location>
</feature>
<dbReference type="RefSeq" id="WP_106877292.1">
    <property type="nucleotide sequence ID" value="NZ_PYEP01000004.1"/>
</dbReference>
<feature type="compositionally biased region" description="Gly residues" evidence="1">
    <location>
        <begin position="266"/>
        <end position="276"/>
    </location>
</feature>
<accession>A0A2P8VKS8</accession>
<comment type="caution">
    <text evidence="3">The sequence shown here is derived from an EMBL/GenBank/DDBJ whole genome shotgun (WGS) entry which is preliminary data.</text>
</comment>